<protein>
    <submittedName>
        <fullName evidence="2">Uncharacterized protein</fullName>
    </submittedName>
</protein>
<organism evidence="2 3">
    <name type="scientific">Linnemannia elongata AG-77</name>
    <dbReference type="NCBI Taxonomy" id="1314771"/>
    <lineage>
        <taxon>Eukaryota</taxon>
        <taxon>Fungi</taxon>
        <taxon>Fungi incertae sedis</taxon>
        <taxon>Mucoromycota</taxon>
        <taxon>Mortierellomycotina</taxon>
        <taxon>Mortierellomycetes</taxon>
        <taxon>Mortierellales</taxon>
        <taxon>Mortierellaceae</taxon>
        <taxon>Linnemannia</taxon>
    </lineage>
</organism>
<accession>A0A197JKU8</accession>
<evidence type="ECO:0000256" key="1">
    <source>
        <dbReference type="SAM" id="MobiDB-lite"/>
    </source>
</evidence>
<proteinExistence type="predicted"/>
<gene>
    <name evidence="2" type="ORF">K457DRAFT_34979</name>
</gene>
<feature type="region of interest" description="Disordered" evidence="1">
    <location>
        <begin position="1"/>
        <end position="60"/>
    </location>
</feature>
<keyword evidence="3" id="KW-1185">Reference proteome</keyword>
<reference evidence="2 3" key="1">
    <citation type="submission" date="2016-05" db="EMBL/GenBank/DDBJ databases">
        <title>Genome sequencing reveals origins of a unique bacterial endosymbiosis in the earliest lineages of terrestrial Fungi.</title>
        <authorList>
            <consortium name="DOE Joint Genome Institute"/>
            <person name="Uehling J."/>
            <person name="Gryganskyi A."/>
            <person name="Hameed K."/>
            <person name="Tschaplinski T."/>
            <person name="Misztal P."/>
            <person name="Wu S."/>
            <person name="Desiro A."/>
            <person name="Vande Pol N."/>
            <person name="Du Z.-Y."/>
            <person name="Zienkiewicz A."/>
            <person name="Zienkiewicz K."/>
            <person name="Morin E."/>
            <person name="Tisserant E."/>
            <person name="Splivallo R."/>
            <person name="Hainaut M."/>
            <person name="Henrissat B."/>
            <person name="Ohm R."/>
            <person name="Kuo A."/>
            <person name="Yan J."/>
            <person name="Lipzen A."/>
            <person name="Nolan M."/>
            <person name="Labutti K."/>
            <person name="Barry K."/>
            <person name="Goldstein A."/>
            <person name="Labbe J."/>
            <person name="Schadt C."/>
            <person name="Tuskan G."/>
            <person name="Grigoriev I."/>
            <person name="Martin F."/>
            <person name="Vilgalys R."/>
            <person name="Bonito G."/>
        </authorList>
    </citation>
    <scope>NUCLEOTIDE SEQUENCE [LARGE SCALE GENOMIC DNA]</scope>
    <source>
        <strain evidence="2 3">AG-77</strain>
    </source>
</reference>
<feature type="compositionally biased region" description="Low complexity" evidence="1">
    <location>
        <begin position="9"/>
        <end position="25"/>
    </location>
</feature>
<feature type="region of interest" description="Disordered" evidence="1">
    <location>
        <begin position="76"/>
        <end position="114"/>
    </location>
</feature>
<evidence type="ECO:0000313" key="3">
    <source>
        <dbReference type="Proteomes" id="UP000078512"/>
    </source>
</evidence>
<dbReference type="EMBL" id="KV442076">
    <property type="protein sequence ID" value="OAQ25598.1"/>
    <property type="molecule type" value="Genomic_DNA"/>
</dbReference>
<feature type="compositionally biased region" description="Basic and acidic residues" evidence="1">
    <location>
        <begin position="96"/>
        <end position="111"/>
    </location>
</feature>
<name>A0A197JKU8_9FUNG</name>
<evidence type="ECO:0000313" key="2">
    <source>
        <dbReference type="EMBL" id="OAQ25598.1"/>
    </source>
</evidence>
<dbReference type="AlphaFoldDB" id="A0A197JKU8"/>
<dbReference type="OrthoDB" id="2389884at2759"/>
<dbReference type="Proteomes" id="UP000078512">
    <property type="component" value="Unassembled WGS sequence"/>
</dbReference>
<sequence>MPPYKKKAPSASSSRNASATAKAKSNPYNRNAKDTTAGAKKTHSALASKPTQARNKHKNMNLTSELDSLLGDLNTQLQRKKTKRDVRSTDPTGVSESEKKLNEAQAKHESLQQDMMSALDGISSLGN</sequence>